<dbReference type="OrthoDB" id="423607at2759"/>
<dbReference type="Pfam" id="PF12937">
    <property type="entry name" value="F-box-like"/>
    <property type="match status" value="1"/>
</dbReference>
<dbReference type="Gene3D" id="3.80.10.10">
    <property type="entry name" value="Ribonuclease Inhibitor"/>
    <property type="match status" value="1"/>
</dbReference>
<dbReference type="EMBL" id="JABSTR010000003">
    <property type="protein sequence ID" value="KAH9365662.1"/>
    <property type="molecule type" value="Genomic_DNA"/>
</dbReference>
<dbReference type="VEuPathDB" id="VectorBase:HLOH_054989"/>
<feature type="domain" description="F-box" evidence="1">
    <location>
        <begin position="1"/>
        <end position="46"/>
    </location>
</feature>
<organism evidence="2 3">
    <name type="scientific">Haemaphysalis longicornis</name>
    <name type="common">Bush tick</name>
    <dbReference type="NCBI Taxonomy" id="44386"/>
    <lineage>
        <taxon>Eukaryota</taxon>
        <taxon>Metazoa</taxon>
        <taxon>Ecdysozoa</taxon>
        <taxon>Arthropoda</taxon>
        <taxon>Chelicerata</taxon>
        <taxon>Arachnida</taxon>
        <taxon>Acari</taxon>
        <taxon>Parasitiformes</taxon>
        <taxon>Ixodida</taxon>
        <taxon>Ixodoidea</taxon>
        <taxon>Ixodidae</taxon>
        <taxon>Haemaphysalinae</taxon>
        <taxon>Haemaphysalis</taxon>
    </lineage>
</organism>
<comment type="caution">
    <text evidence="2">The sequence shown here is derived from an EMBL/GenBank/DDBJ whole genome shotgun (WGS) entry which is preliminary data.</text>
</comment>
<reference evidence="2 3" key="1">
    <citation type="journal article" date="2020" name="Cell">
        <title>Large-Scale Comparative Analyses of Tick Genomes Elucidate Their Genetic Diversity and Vector Capacities.</title>
        <authorList>
            <consortium name="Tick Genome and Microbiome Consortium (TIGMIC)"/>
            <person name="Jia N."/>
            <person name="Wang J."/>
            <person name="Shi W."/>
            <person name="Du L."/>
            <person name="Sun Y."/>
            <person name="Zhan W."/>
            <person name="Jiang J.F."/>
            <person name="Wang Q."/>
            <person name="Zhang B."/>
            <person name="Ji P."/>
            <person name="Bell-Sakyi L."/>
            <person name="Cui X.M."/>
            <person name="Yuan T.T."/>
            <person name="Jiang B.G."/>
            <person name="Yang W.F."/>
            <person name="Lam T.T."/>
            <person name="Chang Q.C."/>
            <person name="Ding S.J."/>
            <person name="Wang X.J."/>
            <person name="Zhu J.G."/>
            <person name="Ruan X.D."/>
            <person name="Zhao L."/>
            <person name="Wei J.T."/>
            <person name="Ye R.Z."/>
            <person name="Que T.C."/>
            <person name="Du C.H."/>
            <person name="Zhou Y.H."/>
            <person name="Cheng J.X."/>
            <person name="Dai P.F."/>
            <person name="Guo W.B."/>
            <person name="Han X.H."/>
            <person name="Huang E.J."/>
            <person name="Li L.F."/>
            <person name="Wei W."/>
            <person name="Gao Y.C."/>
            <person name="Liu J.Z."/>
            <person name="Shao H.Z."/>
            <person name="Wang X."/>
            <person name="Wang C.C."/>
            <person name="Yang T.C."/>
            <person name="Huo Q.B."/>
            <person name="Li W."/>
            <person name="Chen H.Y."/>
            <person name="Chen S.E."/>
            <person name="Zhou L.G."/>
            <person name="Ni X.B."/>
            <person name="Tian J.H."/>
            <person name="Sheng Y."/>
            <person name="Liu T."/>
            <person name="Pan Y.S."/>
            <person name="Xia L.Y."/>
            <person name="Li J."/>
            <person name="Zhao F."/>
            <person name="Cao W.C."/>
        </authorList>
    </citation>
    <scope>NUCLEOTIDE SEQUENCE [LARGE SCALE GENOMIC DNA]</scope>
    <source>
        <strain evidence="2">HaeL-2018</strain>
    </source>
</reference>
<dbReference type="AlphaFoldDB" id="A0A9J6FH37"/>
<evidence type="ECO:0000313" key="3">
    <source>
        <dbReference type="Proteomes" id="UP000821853"/>
    </source>
</evidence>
<dbReference type="SUPFAM" id="SSF52047">
    <property type="entry name" value="RNI-like"/>
    <property type="match status" value="1"/>
</dbReference>
<protein>
    <recommendedName>
        <fullName evidence="1">F-box domain-containing protein</fullName>
    </recommendedName>
</protein>
<dbReference type="PROSITE" id="PS50181">
    <property type="entry name" value="FBOX"/>
    <property type="match status" value="1"/>
</dbReference>
<sequence>MEFGDLPLELRLKIFSYLPQRTLLTIADVSCEWKDLAFDPLLWTKVTISPSFSARSIVQILERATLLRSLHITGGATVYIDVIAPFLPRFRTLSELILNKDALSFSVMLETLKNCPSLSGVMLLGEFVLMDSEVAVLSSLPHLKSLVLSPGSSRSRRSSPPDKPRMPWTPACPHLEYLHIGALKNTSSATETVKLGEFLGLRCLTVNSRGEDNWFNATSPALTSLKCFDVPEMRLEKRELQHLLRNCGLSLRHIEFNAHRLAGSVLDVLSVCRSLESMHIYGLSGDNLSLAALREFPKLVRASLNADESAVGTIEQLPLMVDSLFDVPSPLDGAWMVLDVFCTSQVSRDAAMPAVSAFKDFIDSNTRVSKEQVQDTERRGGGSRPWVWRIVTTWFPPAIKTLKLLELNLGGR</sequence>
<accession>A0A9J6FH37</accession>
<dbReference type="Proteomes" id="UP000821853">
    <property type="component" value="Unassembled WGS sequence"/>
</dbReference>
<keyword evidence="3" id="KW-1185">Reference proteome</keyword>
<dbReference type="SUPFAM" id="SSF81383">
    <property type="entry name" value="F-box domain"/>
    <property type="match status" value="1"/>
</dbReference>
<dbReference type="InterPro" id="IPR036047">
    <property type="entry name" value="F-box-like_dom_sf"/>
</dbReference>
<proteinExistence type="predicted"/>
<dbReference type="InterPro" id="IPR032675">
    <property type="entry name" value="LRR_dom_sf"/>
</dbReference>
<evidence type="ECO:0000313" key="2">
    <source>
        <dbReference type="EMBL" id="KAH9365662.1"/>
    </source>
</evidence>
<name>A0A9J6FH37_HAELO</name>
<dbReference type="Gene3D" id="1.20.1280.50">
    <property type="match status" value="1"/>
</dbReference>
<gene>
    <name evidence="2" type="ORF">HPB48_003064</name>
</gene>
<dbReference type="SMART" id="SM00256">
    <property type="entry name" value="FBOX"/>
    <property type="match status" value="1"/>
</dbReference>
<evidence type="ECO:0000259" key="1">
    <source>
        <dbReference type="PROSITE" id="PS50181"/>
    </source>
</evidence>
<dbReference type="InterPro" id="IPR001810">
    <property type="entry name" value="F-box_dom"/>
</dbReference>